<dbReference type="AlphaFoldDB" id="A0A7W3TL84"/>
<reference evidence="2 3" key="1">
    <citation type="submission" date="2020-08" db="EMBL/GenBank/DDBJ databases">
        <authorList>
            <person name="Xu S."/>
            <person name="Li A."/>
        </authorList>
    </citation>
    <scope>NUCLEOTIDE SEQUENCE [LARGE SCALE GENOMIC DNA]</scope>
    <source>
        <strain evidence="2 3">119BY6-57</strain>
    </source>
</reference>
<organism evidence="2 3">
    <name type="scientific">Marilutibacter spongiae</name>
    <dbReference type="NCBI Taxonomy" id="2025720"/>
    <lineage>
        <taxon>Bacteria</taxon>
        <taxon>Pseudomonadati</taxon>
        <taxon>Pseudomonadota</taxon>
        <taxon>Gammaproteobacteria</taxon>
        <taxon>Lysobacterales</taxon>
        <taxon>Lysobacteraceae</taxon>
        <taxon>Marilutibacter</taxon>
    </lineage>
</organism>
<dbReference type="RefSeq" id="WP_182686344.1">
    <property type="nucleotide sequence ID" value="NZ_JACHTF010000006.1"/>
</dbReference>
<name>A0A7W3TL84_9GAMM</name>
<dbReference type="Proteomes" id="UP000523196">
    <property type="component" value="Unassembled WGS sequence"/>
</dbReference>
<evidence type="ECO:0000313" key="2">
    <source>
        <dbReference type="EMBL" id="MBB1060410.1"/>
    </source>
</evidence>
<protein>
    <submittedName>
        <fullName evidence="2">Uncharacterized protein</fullName>
    </submittedName>
</protein>
<feature type="coiled-coil region" evidence="1">
    <location>
        <begin position="63"/>
        <end position="115"/>
    </location>
</feature>
<keyword evidence="1" id="KW-0175">Coiled coil</keyword>
<proteinExistence type="predicted"/>
<evidence type="ECO:0000313" key="3">
    <source>
        <dbReference type="Proteomes" id="UP000523196"/>
    </source>
</evidence>
<keyword evidence="3" id="KW-1185">Reference proteome</keyword>
<dbReference type="EMBL" id="JACHTF010000006">
    <property type="protein sequence ID" value="MBB1060410.1"/>
    <property type="molecule type" value="Genomic_DNA"/>
</dbReference>
<evidence type="ECO:0000256" key="1">
    <source>
        <dbReference type="SAM" id="Coils"/>
    </source>
</evidence>
<sequence>MGPGAIIQAVVASAIALLLFFGGRSCGAASVSDDRAELKETLSACDARVDSLETSLTEMVAMYDDANAATEAAEEKAEAWRIRADDEAKLAADGRRRLQAEIHARDEELAEFKKDPTCRAQLEARLCAALY</sequence>
<comment type="caution">
    <text evidence="2">The sequence shown here is derived from an EMBL/GenBank/DDBJ whole genome shotgun (WGS) entry which is preliminary data.</text>
</comment>
<gene>
    <name evidence="2" type="ORF">H4F98_07455</name>
</gene>
<accession>A0A7W3TL84</accession>